<name>A0A5J4RDK1_9EUKA</name>
<feature type="region of interest" description="Disordered" evidence="1">
    <location>
        <begin position="1"/>
        <end position="42"/>
    </location>
</feature>
<dbReference type="EMBL" id="SNRW01042463">
    <property type="protein sequence ID" value="KAA6332176.1"/>
    <property type="molecule type" value="Genomic_DNA"/>
</dbReference>
<dbReference type="Proteomes" id="UP000324800">
    <property type="component" value="Unassembled WGS sequence"/>
</dbReference>
<feature type="non-terminal residue" evidence="2">
    <location>
        <position position="101"/>
    </location>
</feature>
<organism evidence="2 3">
    <name type="scientific">Streblomastix strix</name>
    <dbReference type="NCBI Taxonomy" id="222440"/>
    <lineage>
        <taxon>Eukaryota</taxon>
        <taxon>Metamonada</taxon>
        <taxon>Preaxostyla</taxon>
        <taxon>Oxymonadida</taxon>
        <taxon>Streblomastigidae</taxon>
        <taxon>Streblomastix</taxon>
    </lineage>
</organism>
<proteinExistence type="predicted"/>
<comment type="caution">
    <text evidence="2">The sequence shown here is derived from an EMBL/GenBank/DDBJ whole genome shotgun (WGS) entry which is preliminary data.</text>
</comment>
<dbReference type="AlphaFoldDB" id="A0A5J4RDK1"/>
<accession>A0A5J4RDK1</accession>
<feature type="compositionally biased region" description="Basic residues" evidence="1">
    <location>
        <begin position="11"/>
        <end position="21"/>
    </location>
</feature>
<feature type="non-terminal residue" evidence="2">
    <location>
        <position position="1"/>
    </location>
</feature>
<protein>
    <submittedName>
        <fullName evidence="2">Uncharacterized protein</fullName>
    </submittedName>
</protein>
<gene>
    <name evidence="2" type="ORF">EZS28_053307</name>
</gene>
<evidence type="ECO:0000313" key="3">
    <source>
        <dbReference type="Proteomes" id="UP000324800"/>
    </source>
</evidence>
<reference evidence="2 3" key="1">
    <citation type="submission" date="2019-03" db="EMBL/GenBank/DDBJ databases">
        <title>Single cell metagenomics reveals metabolic interactions within the superorganism composed of flagellate Streblomastix strix and complex community of Bacteroidetes bacteria on its surface.</title>
        <authorList>
            <person name="Treitli S.C."/>
            <person name="Kolisko M."/>
            <person name="Husnik F."/>
            <person name="Keeling P."/>
            <person name="Hampl V."/>
        </authorList>
    </citation>
    <scope>NUCLEOTIDE SEQUENCE [LARGE SCALE GENOMIC DNA]</scope>
    <source>
        <strain evidence="2">ST1C</strain>
    </source>
</reference>
<sequence>EQEAKKEREIMKRRRMQRQRMNKGTGIGTNQKYGQYGNKKIKNPWRQRQRQRFIFRGLEFLEKYKEKKDAEAFRDRTLGGIGGGWNNLIKVFLSDQPTLAL</sequence>
<evidence type="ECO:0000256" key="1">
    <source>
        <dbReference type="SAM" id="MobiDB-lite"/>
    </source>
</evidence>
<evidence type="ECO:0000313" key="2">
    <source>
        <dbReference type="EMBL" id="KAA6332176.1"/>
    </source>
</evidence>
<feature type="compositionally biased region" description="Basic and acidic residues" evidence="1">
    <location>
        <begin position="1"/>
        <end position="10"/>
    </location>
</feature>